<dbReference type="InterPro" id="IPR001478">
    <property type="entry name" value="PDZ"/>
</dbReference>
<evidence type="ECO:0000256" key="11">
    <source>
        <dbReference type="SAM" id="Phobius"/>
    </source>
</evidence>
<evidence type="ECO:0000313" key="14">
    <source>
        <dbReference type="Proteomes" id="UP000527616"/>
    </source>
</evidence>
<keyword evidence="8 11" id="KW-1133">Transmembrane helix</keyword>
<dbReference type="InterPro" id="IPR004387">
    <property type="entry name" value="Pept_M50_Zn"/>
</dbReference>
<feature type="domain" description="PDZ" evidence="12">
    <location>
        <begin position="146"/>
        <end position="231"/>
    </location>
</feature>
<evidence type="ECO:0000256" key="3">
    <source>
        <dbReference type="ARBA" id="ARBA00007931"/>
    </source>
</evidence>
<comment type="caution">
    <text evidence="13">The sequence shown here is derived from an EMBL/GenBank/DDBJ whole genome shotgun (WGS) entry which is preliminary data.</text>
</comment>
<keyword evidence="6" id="KW-0378">Hydrolase</keyword>
<comment type="subcellular location">
    <subcellularLocation>
        <location evidence="2">Membrane</location>
        <topology evidence="2">Multi-pass membrane protein</topology>
    </subcellularLocation>
</comment>
<dbReference type="GO" id="GO:0004222">
    <property type="term" value="F:metalloendopeptidase activity"/>
    <property type="evidence" value="ECO:0007669"/>
    <property type="project" value="InterPro"/>
</dbReference>
<evidence type="ECO:0000256" key="6">
    <source>
        <dbReference type="ARBA" id="ARBA00022801"/>
    </source>
</evidence>
<reference evidence="13 14" key="1">
    <citation type="submission" date="2020-07" db="EMBL/GenBank/DDBJ databases">
        <title>Sequencing the genomes of 1000 actinobacteria strains.</title>
        <authorList>
            <person name="Klenk H.-P."/>
        </authorList>
    </citation>
    <scope>NUCLEOTIDE SEQUENCE [LARGE SCALE GENOMIC DNA]</scope>
    <source>
        <strain evidence="13 14">DSM 103164</strain>
    </source>
</reference>
<evidence type="ECO:0000256" key="5">
    <source>
        <dbReference type="ARBA" id="ARBA00022692"/>
    </source>
</evidence>
<comment type="similarity">
    <text evidence="3">Belongs to the peptidase M50B family.</text>
</comment>
<dbReference type="GO" id="GO:0016020">
    <property type="term" value="C:membrane"/>
    <property type="evidence" value="ECO:0007669"/>
    <property type="project" value="UniProtKB-SubCell"/>
</dbReference>
<evidence type="ECO:0000256" key="10">
    <source>
        <dbReference type="ARBA" id="ARBA00023136"/>
    </source>
</evidence>
<dbReference type="InterPro" id="IPR041489">
    <property type="entry name" value="PDZ_6"/>
</dbReference>
<evidence type="ECO:0000256" key="1">
    <source>
        <dbReference type="ARBA" id="ARBA00001947"/>
    </source>
</evidence>
<keyword evidence="5 11" id="KW-0812">Transmembrane</keyword>
<feature type="transmembrane region" description="Helical" evidence="11">
    <location>
        <begin position="342"/>
        <end position="362"/>
    </location>
</feature>
<feature type="transmembrane region" description="Helical" evidence="11">
    <location>
        <begin position="6"/>
        <end position="23"/>
    </location>
</feature>
<evidence type="ECO:0000256" key="4">
    <source>
        <dbReference type="ARBA" id="ARBA00022670"/>
    </source>
</evidence>
<feature type="transmembrane region" description="Helical" evidence="11">
    <location>
        <begin position="404"/>
        <end position="428"/>
    </location>
</feature>
<accession>A0A7Z0DAW8</accession>
<keyword evidence="4 13" id="KW-0645">Protease</keyword>
<name>A0A7Z0DAW8_9ACTN</name>
<dbReference type="GO" id="GO:0006508">
    <property type="term" value="P:proteolysis"/>
    <property type="evidence" value="ECO:0007669"/>
    <property type="project" value="UniProtKB-KW"/>
</dbReference>
<evidence type="ECO:0000256" key="9">
    <source>
        <dbReference type="ARBA" id="ARBA00023049"/>
    </source>
</evidence>
<dbReference type="PANTHER" id="PTHR42837">
    <property type="entry name" value="REGULATOR OF SIGMA-E PROTEASE RSEP"/>
    <property type="match status" value="1"/>
</dbReference>
<protein>
    <submittedName>
        <fullName evidence="13">Membrane-associated protease RseP (Regulator of RpoE activity)</fullName>
    </submittedName>
</protein>
<dbReference type="AlphaFoldDB" id="A0A7Z0DAW8"/>
<feature type="transmembrane region" description="Helical" evidence="11">
    <location>
        <begin position="126"/>
        <end position="153"/>
    </location>
</feature>
<evidence type="ECO:0000259" key="12">
    <source>
        <dbReference type="SMART" id="SM00228"/>
    </source>
</evidence>
<keyword evidence="10 11" id="KW-0472">Membrane</keyword>
<proteinExistence type="inferred from homology"/>
<dbReference type="SMART" id="SM00228">
    <property type="entry name" value="PDZ"/>
    <property type="match status" value="1"/>
</dbReference>
<dbReference type="InterPro" id="IPR008915">
    <property type="entry name" value="Peptidase_M50"/>
</dbReference>
<evidence type="ECO:0000256" key="2">
    <source>
        <dbReference type="ARBA" id="ARBA00004141"/>
    </source>
</evidence>
<dbReference type="CDD" id="cd06163">
    <property type="entry name" value="S2P-M50_PDZ_RseP-like"/>
    <property type="match status" value="1"/>
</dbReference>
<dbReference type="Gene3D" id="2.30.42.10">
    <property type="match status" value="1"/>
</dbReference>
<evidence type="ECO:0000256" key="7">
    <source>
        <dbReference type="ARBA" id="ARBA00022833"/>
    </source>
</evidence>
<dbReference type="EMBL" id="JACBZS010000001">
    <property type="protein sequence ID" value="NYI72224.1"/>
    <property type="molecule type" value="Genomic_DNA"/>
</dbReference>
<dbReference type="Proteomes" id="UP000527616">
    <property type="component" value="Unassembled WGS sequence"/>
</dbReference>
<gene>
    <name evidence="13" type="ORF">GGQ54_002784</name>
</gene>
<organism evidence="13 14">
    <name type="scientific">Naumannella cuiyingiana</name>
    <dbReference type="NCBI Taxonomy" id="1347891"/>
    <lineage>
        <taxon>Bacteria</taxon>
        <taxon>Bacillati</taxon>
        <taxon>Actinomycetota</taxon>
        <taxon>Actinomycetes</taxon>
        <taxon>Propionibacteriales</taxon>
        <taxon>Propionibacteriaceae</taxon>
        <taxon>Naumannella</taxon>
    </lineage>
</organism>
<sequence length="431" mass="46171">METVIYLGAAVLFFALIMASIALHEIGHLVPAKLFGVKTTQYFVGFGKTLWSKKVGETEYGIKAIPLGGYVRMIGMYPRHADGSLRASSSGLFQNLADSAREIEHEEIKPADDGRLFYQKKPWQKLIIMFAGPAMNLILAFALLQTLFGLYGINQPTLVVQSVQECVIPADRRDQSCRPGDPPTPAAAAGMADGDRIVAFNGVELKDWDQLSAMIRGNLAGPATITVERGGGLVELPQVNTVVTGVPAQYDPARRVPAGFLGVQPQMVRAAGTPVVVLETMGDMTVRSAVGVVTLPVRVFNTAADLVTGRERDPNGPVSVVGASRFAGEVATTDRLTDNDRFAMVLMLLGSVNLFVAILNLVPLMPFDGGHIAGALWEWVRRGLAKAFRRPDPGYVDVAKTLPVAYVVGGFLVVCGAVLIVADVIAPITLF</sequence>
<evidence type="ECO:0000313" key="13">
    <source>
        <dbReference type="EMBL" id="NYI72224.1"/>
    </source>
</evidence>
<evidence type="ECO:0000256" key="8">
    <source>
        <dbReference type="ARBA" id="ARBA00022989"/>
    </source>
</evidence>
<keyword evidence="9" id="KW-0482">Metalloprotease</keyword>
<comment type="cofactor">
    <cofactor evidence="1">
        <name>Zn(2+)</name>
        <dbReference type="ChEBI" id="CHEBI:29105"/>
    </cofactor>
</comment>
<keyword evidence="14" id="KW-1185">Reference proteome</keyword>
<dbReference type="Pfam" id="PF17820">
    <property type="entry name" value="PDZ_6"/>
    <property type="match status" value="1"/>
</dbReference>
<dbReference type="RefSeq" id="WP_179445949.1">
    <property type="nucleotide sequence ID" value="NZ_JACBZS010000001.1"/>
</dbReference>
<keyword evidence="7" id="KW-0862">Zinc</keyword>
<dbReference type="SUPFAM" id="SSF50156">
    <property type="entry name" value="PDZ domain-like"/>
    <property type="match status" value="1"/>
</dbReference>
<dbReference type="InterPro" id="IPR036034">
    <property type="entry name" value="PDZ_sf"/>
</dbReference>
<dbReference type="Pfam" id="PF02163">
    <property type="entry name" value="Peptidase_M50"/>
    <property type="match status" value="1"/>
</dbReference>
<dbReference type="PANTHER" id="PTHR42837:SF2">
    <property type="entry name" value="MEMBRANE METALLOPROTEASE ARASP2, CHLOROPLASTIC-RELATED"/>
    <property type="match status" value="1"/>
</dbReference>